<comment type="subcellular location">
    <subcellularLocation>
        <location evidence="1">Nucleus</location>
    </subcellularLocation>
</comment>
<keyword evidence="9" id="KW-1185">Reference proteome</keyword>
<dbReference type="SUPFAM" id="SSF69572">
    <property type="entry name" value="Activating enzymes of the ubiquitin-like proteins"/>
    <property type="match status" value="1"/>
</dbReference>
<dbReference type="PANTHER" id="PTHR10953:SF162">
    <property type="entry name" value="SUMO-ACTIVATING ENZYME SUBUNIT 1"/>
    <property type="match status" value="1"/>
</dbReference>
<dbReference type="InterPro" id="IPR000594">
    <property type="entry name" value="ThiF_NAD_FAD-bd"/>
</dbReference>
<evidence type="ECO:0000259" key="7">
    <source>
        <dbReference type="Pfam" id="PF00899"/>
    </source>
</evidence>
<dbReference type="Pfam" id="PF00899">
    <property type="entry name" value="ThiF"/>
    <property type="match status" value="1"/>
</dbReference>
<dbReference type="PANTHER" id="PTHR10953">
    <property type="entry name" value="UBIQUITIN-ACTIVATING ENZYME E1"/>
    <property type="match status" value="1"/>
</dbReference>
<dbReference type="GO" id="GO:0031510">
    <property type="term" value="C:SUMO activating enzyme complex"/>
    <property type="evidence" value="ECO:0007669"/>
    <property type="project" value="TreeGrafter"/>
</dbReference>
<comment type="similarity">
    <text evidence="3">Belongs to the ubiquitin-activating E1 family.</text>
</comment>
<dbReference type="GO" id="GO:0019948">
    <property type="term" value="F:SUMO activating enzyme activity"/>
    <property type="evidence" value="ECO:0007669"/>
    <property type="project" value="TreeGrafter"/>
</dbReference>
<evidence type="ECO:0000256" key="4">
    <source>
        <dbReference type="ARBA" id="ARBA00022786"/>
    </source>
</evidence>
<proteinExistence type="inferred from homology"/>
<evidence type="ECO:0000313" key="9">
    <source>
        <dbReference type="Proteomes" id="UP001412239"/>
    </source>
</evidence>
<evidence type="ECO:0000256" key="3">
    <source>
        <dbReference type="ARBA" id="ARBA00005673"/>
    </source>
</evidence>
<comment type="pathway">
    <text evidence="2">Protein modification; protein sumoylation.</text>
</comment>
<dbReference type="Gene3D" id="3.40.50.720">
    <property type="entry name" value="NAD(P)-binding Rossmann-like Domain"/>
    <property type="match status" value="1"/>
</dbReference>
<feature type="non-terminal residue" evidence="8">
    <location>
        <position position="411"/>
    </location>
</feature>
<name>A0A292PWT1_9PEZI</name>
<dbReference type="GO" id="GO:0016925">
    <property type="term" value="P:protein sumoylation"/>
    <property type="evidence" value="ECO:0007669"/>
    <property type="project" value="TreeGrafter"/>
</dbReference>
<dbReference type="PRINTS" id="PR01849">
    <property type="entry name" value="UBIQUITINACT"/>
</dbReference>
<dbReference type="AlphaFoldDB" id="A0A292PWT1"/>
<evidence type="ECO:0000256" key="5">
    <source>
        <dbReference type="ARBA" id="ARBA00023242"/>
    </source>
</evidence>
<evidence type="ECO:0000256" key="2">
    <source>
        <dbReference type="ARBA" id="ARBA00004718"/>
    </source>
</evidence>
<evidence type="ECO:0000256" key="1">
    <source>
        <dbReference type="ARBA" id="ARBA00004123"/>
    </source>
</evidence>
<dbReference type="InterPro" id="IPR045886">
    <property type="entry name" value="ThiF/MoeB/HesA"/>
</dbReference>
<evidence type="ECO:0000256" key="6">
    <source>
        <dbReference type="ARBA" id="ARBA00044354"/>
    </source>
</evidence>
<dbReference type="CDD" id="cd01492">
    <property type="entry name" value="Aos1_SUMO"/>
    <property type="match status" value="1"/>
</dbReference>
<dbReference type="GO" id="GO:0005737">
    <property type="term" value="C:cytoplasm"/>
    <property type="evidence" value="ECO:0007669"/>
    <property type="project" value="TreeGrafter"/>
</dbReference>
<accession>A0A292PWT1</accession>
<keyword evidence="5" id="KW-0539">Nucleus</keyword>
<dbReference type="Proteomes" id="UP001412239">
    <property type="component" value="Unassembled WGS sequence"/>
</dbReference>
<evidence type="ECO:0000313" key="8">
    <source>
        <dbReference type="EMBL" id="CUS10940.1"/>
    </source>
</evidence>
<dbReference type="InterPro" id="IPR035985">
    <property type="entry name" value="Ubiquitin-activating_enz"/>
</dbReference>
<dbReference type="EMBL" id="LN891036">
    <property type="protein sequence ID" value="CUS10940.1"/>
    <property type="molecule type" value="Genomic_DNA"/>
</dbReference>
<sequence length="411" mass="45165">SGPTQKITSLTTFKPTPNGSQKHILPNITMAPSITDNNVPVPDIGSASETSAAAISEAQTISAADEVALYDRQIRLWGMEAQARMRNAHILVIIMKALSNEVSKNIVLAGVGSLTVLDPGIVTEEDLGSQFLISEESVGLNRAEAAAPALRRLNPRVAVNVDASDPRSKGVEFYSKFDIVIATELDLDCLLYVNDITRKCSRPFYAAASYGMYGYIFADLIKHDFIMHREKSNMRTELKQETKTRSVTAVREKKDSGKTLEFVTKQELYSPLRSVVSSKVDSTWRPRRRRMVPNVLPGVKAIWAFQQAYNRLPEAKRGDFTEMTRLITEANRDLGLPDDIVKSNFIGPFVENATSEMAPVAAVLGGILAQDVINVLGKREQPLQNFLVFDGDMAATPILALHPEGEEDSAA</sequence>
<reference evidence="8" key="1">
    <citation type="submission" date="2015-10" db="EMBL/GenBank/DDBJ databases">
        <authorList>
            <person name="Regsiter A."/>
            <person name="william w."/>
        </authorList>
    </citation>
    <scope>NUCLEOTIDE SEQUENCE</scope>
    <source>
        <strain evidence="8">Montdore</strain>
    </source>
</reference>
<feature type="non-terminal residue" evidence="8">
    <location>
        <position position="1"/>
    </location>
</feature>
<gene>
    <name evidence="8" type="ORF">GSTUAT00004971001</name>
</gene>
<dbReference type="InterPro" id="IPR000011">
    <property type="entry name" value="UBQ/SUMO-activ_enz_E1-like"/>
</dbReference>
<organism evidence="8 9">
    <name type="scientific">Tuber aestivum</name>
    <name type="common">summer truffle</name>
    <dbReference type="NCBI Taxonomy" id="59557"/>
    <lineage>
        <taxon>Eukaryota</taxon>
        <taxon>Fungi</taxon>
        <taxon>Dikarya</taxon>
        <taxon>Ascomycota</taxon>
        <taxon>Pezizomycotina</taxon>
        <taxon>Pezizomycetes</taxon>
        <taxon>Pezizales</taxon>
        <taxon>Tuberaceae</taxon>
        <taxon>Tuber</taxon>
    </lineage>
</organism>
<protein>
    <recommendedName>
        <fullName evidence="6">Ubiquitin-like 1-activating enzyme E1A</fullName>
    </recommendedName>
</protein>
<feature type="domain" description="THIF-type NAD/FAD binding fold" evidence="7">
    <location>
        <begin position="70"/>
        <end position="391"/>
    </location>
</feature>
<keyword evidence="4" id="KW-0833">Ubl conjugation pathway</keyword>